<name>A0ABD2LKB0_9BILA</name>
<keyword evidence="4" id="KW-0548">Nucleotidyltransferase</keyword>
<comment type="catalytic activity">
    <reaction evidence="8">
        <text>DNA(n) + a 2'-deoxyribonucleoside 5'-triphosphate = DNA(n+1) + diphosphate</text>
        <dbReference type="Rhea" id="RHEA:22508"/>
        <dbReference type="Rhea" id="RHEA-COMP:17339"/>
        <dbReference type="Rhea" id="RHEA-COMP:17340"/>
        <dbReference type="ChEBI" id="CHEBI:33019"/>
        <dbReference type="ChEBI" id="CHEBI:61560"/>
        <dbReference type="ChEBI" id="CHEBI:173112"/>
        <dbReference type="EC" id="2.7.7.7"/>
    </reaction>
</comment>
<proteinExistence type="inferred from homology"/>
<accession>A0ABD2LKB0</accession>
<dbReference type="EC" id="2.7.7.7" evidence="2"/>
<keyword evidence="12" id="KW-1185">Reference proteome</keyword>
<comment type="similarity">
    <text evidence="1">Belongs to the DNA polymerase type-B family.</text>
</comment>
<evidence type="ECO:0000256" key="7">
    <source>
        <dbReference type="ARBA" id="ARBA00023125"/>
    </source>
</evidence>
<dbReference type="AlphaFoldDB" id="A0ABD2LKB0"/>
<evidence type="ECO:0000256" key="6">
    <source>
        <dbReference type="ARBA" id="ARBA00022932"/>
    </source>
</evidence>
<dbReference type="Gene3D" id="1.10.287.690">
    <property type="entry name" value="Helix hairpin bin"/>
    <property type="match status" value="1"/>
</dbReference>
<evidence type="ECO:0000256" key="3">
    <source>
        <dbReference type="ARBA" id="ARBA00022679"/>
    </source>
</evidence>
<evidence type="ECO:0000256" key="5">
    <source>
        <dbReference type="ARBA" id="ARBA00022705"/>
    </source>
</evidence>
<gene>
    <name evidence="11" type="ORF">niasHT_011958</name>
</gene>
<evidence type="ECO:0000256" key="2">
    <source>
        <dbReference type="ARBA" id="ARBA00012417"/>
    </source>
</evidence>
<keyword evidence="7" id="KW-0238">DNA-binding</keyword>
<feature type="compositionally biased region" description="Basic and acidic residues" evidence="9">
    <location>
        <begin position="453"/>
        <end position="462"/>
    </location>
</feature>
<dbReference type="PROSITE" id="PS00116">
    <property type="entry name" value="DNA_POLYMERASE_B"/>
    <property type="match status" value="1"/>
</dbReference>
<evidence type="ECO:0000256" key="1">
    <source>
        <dbReference type="ARBA" id="ARBA00005755"/>
    </source>
</evidence>
<dbReference type="SUPFAM" id="SSF56672">
    <property type="entry name" value="DNA/RNA polymerases"/>
    <property type="match status" value="1"/>
</dbReference>
<keyword evidence="3" id="KW-0808">Transferase</keyword>
<dbReference type="GO" id="GO:0003887">
    <property type="term" value="F:DNA-directed DNA polymerase activity"/>
    <property type="evidence" value="ECO:0007669"/>
    <property type="project" value="UniProtKB-KW"/>
</dbReference>
<dbReference type="InterPro" id="IPR043502">
    <property type="entry name" value="DNA/RNA_pol_sf"/>
</dbReference>
<dbReference type="PANTHER" id="PTHR33568:SF3">
    <property type="entry name" value="DNA-DIRECTED DNA POLYMERASE"/>
    <property type="match status" value="1"/>
</dbReference>
<keyword evidence="5" id="KW-0235">DNA replication</keyword>
<evidence type="ECO:0000256" key="8">
    <source>
        <dbReference type="ARBA" id="ARBA00049244"/>
    </source>
</evidence>
<feature type="compositionally biased region" description="Polar residues" evidence="9">
    <location>
        <begin position="414"/>
        <end position="427"/>
    </location>
</feature>
<dbReference type="InterPro" id="IPR017964">
    <property type="entry name" value="DNA-dir_DNA_pol_B_CS"/>
</dbReference>
<dbReference type="PANTHER" id="PTHR33568">
    <property type="entry name" value="DNA POLYMERASE"/>
    <property type="match status" value="1"/>
</dbReference>
<evidence type="ECO:0000313" key="12">
    <source>
        <dbReference type="Proteomes" id="UP001620626"/>
    </source>
</evidence>
<dbReference type="InterPro" id="IPR004868">
    <property type="entry name" value="DNA-dir_DNA_pol_B_mt/vir"/>
</dbReference>
<dbReference type="Gene3D" id="3.90.1600.10">
    <property type="entry name" value="Palm domain of DNA polymerase"/>
    <property type="match status" value="1"/>
</dbReference>
<sequence>MFRKKSTRRPHKCSHTDAQKSFTGSYTHIELERGTCTRIESSGFPEGVSSVVQKQRYADEYRRIYEVDIELENVKKNPGLRFIAKLMLNSLWGKFSMRNELGANKVITRPQEFFSLLFDHKIELSAIVPFSDQALRVLYKPKKNFVSEHTTSNIVISLWTTSCARLKLHDYMVQVDQREDSDLLYTDTDSVVVLHKRETTPLETGEFLGQMSEEYLDYDIKTFICGGAKQYAFRMRHKRTNELEFVQKIRGITFDVNNSKALQFDNFVEKVLNYGRVDNKDDNDNDDHDSSVSPAVFSYQKIMPTRDSKIITRKQLKKYLPVCQKGIINNSYEVFPFGYRPSFRSNTGGPNLNKWSKSTPKWKRKMSSEDSDDAIDFFQDTIEDIVEKINRSEEKIKKWEKKRSSSSSSSSSKMDNMSTMIECSGVNNDEIDDMDDQQEDEDAPTSTVYLNLGKDERTAKKS</sequence>
<reference evidence="11 12" key="1">
    <citation type="submission" date="2024-10" db="EMBL/GenBank/DDBJ databases">
        <authorList>
            <person name="Kim D."/>
        </authorList>
    </citation>
    <scope>NUCLEOTIDE SEQUENCE [LARGE SCALE GENOMIC DNA]</scope>
    <source>
        <strain evidence="11">BH-2024</strain>
    </source>
</reference>
<dbReference type="InterPro" id="IPR023211">
    <property type="entry name" value="DNA_pol_palm_dom_sf"/>
</dbReference>
<protein>
    <recommendedName>
        <fullName evidence="2">DNA-directed DNA polymerase</fullName>
        <ecNumber evidence="2">2.7.7.7</ecNumber>
    </recommendedName>
</protein>
<evidence type="ECO:0000256" key="9">
    <source>
        <dbReference type="SAM" id="MobiDB-lite"/>
    </source>
</evidence>
<dbReference type="EMBL" id="JBICBT010000374">
    <property type="protein sequence ID" value="KAL3115609.1"/>
    <property type="molecule type" value="Genomic_DNA"/>
</dbReference>
<evidence type="ECO:0000313" key="11">
    <source>
        <dbReference type="EMBL" id="KAL3115609.1"/>
    </source>
</evidence>
<evidence type="ECO:0000256" key="4">
    <source>
        <dbReference type="ARBA" id="ARBA00022695"/>
    </source>
</evidence>
<feature type="domain" description="DNA-directed DNA polymerase family B mitochondria/virus" evidence="10">
    <location>
        <begin position="75"/>
        <end position="172"/>
    </location>
</feature>
<organism evidence="11 12">
    <name type="scientific">Heterodera trifolii</name>
    <dbReference type="NCBI Taxonomy" id="157864"/>
    <lineage>
        <taxon>Eukaryota</taxon>
        <taxon>Metazoa</taxon>
        <taxon>Ecdysozoa</taxon>
        <taxon>Nematoda</taxon>
        <taxon>Chromadorea</taxon>
        <taxon>Rhabditida</taxon>
        <taxon>Tylenchina</taxon>
        <taxon>Tylenchomorpha</taxon>
        <taxon>Tylenchoidea</taxon>
        <taxon>Heteroderidae</taxon>
        <taxon>Heteroderinae</taxon>
        <taxon>Heterodera</taxon>
    </lineage>
</organism>
<comment type="caution">
    <text evidence="11">The sequence shown here is derived from an EMBL/GenBank/DDBJ whole genome shotgun (WGS) entry which is preliminary data.</text>
</comment>
<dbReference type="GO" id="GO:0006260">
    <property type="term" value="P:DNA replication"/>
    <property type="evidence" value="ECO:0007669"/>
    <property type="project" value="UniProtKB-KW"/>
</dbReference>
<feature type="compositionally biased region" description="Acidic residues" evidence="9">
    <location>
        <begin position="429"/>
        <end position="443"/>
    </location>
</feature>
<dbReference type="GO" id="GO:0003677">
    <property type="term" value="F:DNA binding"/>
    <property type="evidence" value="ECO:0007669"/>
    <property type="project" value="UniProtKB-KW"/>
</dbReference>
<evidence type="ECO:0000259" key="10">
    <source>
        <dbReference type="Pfam" id="PF03175"/>
    </source>
</evidence>
<feature type="region of interest" description="Disordered" evidence="9">
    <location>
        <begin position="397"/>
        <end position="462"/>
    </location>
</feature>
<dbReference type="Pfam" id="PF03175">
    <property type="entry name" value="DNA_pol_B_2"/>
    <property type="match status" value="1"/>
</dbReference>
<dbReference type="Proteomes" id="UP001620626">
    <property type="component" value="Unassembled WGS sequence"/>
</dbReference>
<keyword evidence="6" id="KW-0239">DNA-directed DNA polymerase</keyword>